<dbReference type="PANTHER" id="PTHR34997">
    <property type="entry name" value="AM15"/>
    <property type="match status" value="1"/>
</dbReference>
<feature type="chain" id="PRO_5003403000" description="LysM domain-containing protein" evidence="3">
    <location>
        <begin position="19"/>
        <end position="132"/>
    </location>
</feature>
<evidence type="ECO:0000313" key="6">
    <source>
        <dbReference type="Proteomes" id="UP000008068"/>
    </source>
</evidence>
<dbReference type="InterPro" id="IPR036779">
    <property type="entry name" value="LysM_dom_sf"/>
</dbReference>
<keyword evidence="3" id="KW-0732">Signal</keyword>
<evidence type="ECO:0000256" key="3">
    <source>
        <dbReference type="SAM" id="SignalP"/>
    </source>
</evidence>
<dbReference type="PANTHER" id="PTHR34997:SF1">
    <property type="entry name" value="PEPTIDOGLYCAN-BINDING LYSIN DOMAIN"/>
    <property type="match status" value="1"/>
</dbReference>
<protein>
    <recommendedName>
        <fullName evidence="4">LysM domain-containing protein</fullName>
    </recommendedName>
</protein>
<reference evidence="6" key="1">
    <citation type="submission" date="2011-07" db="EMBL/GenBank/DDBJ databases">
        <authorList>
            <consortium name="Caenorhabditis brenneri Sequencing and Analysis Consortium"/>
            <person name="Wilson R.K."/>
        </authorList>
    </citation>
    <scope>NUCLEOTIDE SEQUENCE [LARGE SCALE GENOMIC DNA]</scope>
    <source>
        <strain evidence="6">PB2801</strain>
    </source>
</reference>
<dbReference type="eggNOG" id="KOG2806">
    <property type="taxonomic scope" value="Eukaryota"/>
</dbReference>
<evidence type="ECO:0000313" key="5">
    <source>
        <dbReference type="EMBL" id="EGT31039.1"/>
    </source>
</evidence>
<dbReference type="Pfam" id="PF01476">
    <property type="entry name" value="LysM"/>
    <property type="match status" value="2"/>
</dbReference>
<accession>G0M9Y6</accession>
<organism evidence="6">
    <name type="scientific">Caenorhabditis brenneri</name>
    <name type="common">Nematode worm</name>
    <dbReference type="NCBI Taxonomy" id="135651"/>
    <lineage>
        <taxon>Eukaryota</taxon>
        <taxon>Metazoa</taxon>
        <taxon>Ecdysozoa</taxon>
        <taxon>Nematoda</taxon>
        <taxon>Chromadorea</taxon>
        <taxon>Rhabditida</taxon>
        <taxon>Rhabditina</taxon>
        <taxon>Rhabditomorpha</taxon>
        <taxon>Rhabditoidea</taxon>
        <taxon>Rhabditidae</taxon>
        <taxon>Peloderinae</taxon>
        <taxon>Caenorhabditis</taxon>
    </lineage>
</organism>
<keyword evidence="6" id="KW-1185">Reference proteome</keyword>
<keyword evidence="1" id="KW-0147">Chitin-binding</keyword>
<dbReference type="STRING" id="135651.G0M9Y6"/>
<keyword evidence="2" id="KW-0843">Virulence</keyword>
<dbReference type="GO" id="GO:0008061">
    <property type="term" value="F:chitin binding"/>
    <property type="evidence" value="ECO:0007669"/>
    <property type="project" value="UniProtKB-KW"/>
</dbReference>
<evidence type="ECO:0000256" key="2">
    <source>
        <dbReference type="ARBA" id="ARBA00023026"/>
    </source>
</evidence>
<dbReference type="OrthoDB" id="5853467at2759"/>
<dbReference type="InterPro" id="IPR052210">
    <property type="entry name" value="LysM1-like"/>
</dbReference>
<dbReference type="CDD" id="cd00118">
    <property type="entry name" value="LysM"/>
    <property type="match status" value="2"/>
</dbReference>
<dbReference type="InParanoid" id="G0M9Y6"/>
<name>G0M9Y6_CAEBE</name>
<feature type="signal peptide" evidence="3">
    <location>
        <begin position="1"/>
        <end position="18"/>
    </location>
</feature>
<dbReference type="InterPro" id="IPR018392">
    <property type="entry name" value="LysM"/>
</dbReference>
<dbReference type="EMBL" id="GL379787">
    <property type="protein sequence ID" value="EGT31039.1"/>
    <property type="molecule type" value="Genomic_DNA"/>
</dbReference>
<dbReference type="HOGENOM" id="CLU_1918889_0_0_1"/>
<feature type="domain" description="LysM" evidence="4">
    <location>
        <begin position="24"/>
        <end position="69"/>
    </location>
</feature>
<dbReference type="Proteomes" id="UP000008068">
    <property type="component" value="Unassembled WGS sequence"/>
</dbReference>
<dbReference type="SUPFAM" id="SSF54106">
    <property type="entry name" value="LysM domain"/>
    <property type="match status" value="2"/>
</dbReference>
<gene>
    <name evidence="5" type="ORF">CAEBREN_26205</name>
</gene>
<sequence>MKPYFLFVLVFLVVTVSGKDFCIKWQEIKPGDTCWGMIQGKMNLTLDVLKAMNKGLDCDKLQVGKKLCMAMTGFQLKCTKTHKIKSGDTCFKVWNAYGLSEMEFVDWNEGVDCREGAMCEETLSSFEASNLS</sequence>
<dbReference type="SMART" id="SM00257">
    <property type="entry name" value="LysM"/>
    <property type="match status" value="2"/>
</dbReference>
<proteinExistence type="predicted"/>
<dbReference type="AlphaFoldDB" id="G0M9Y6"/>
<evidence type="ECO:0000256" key="1">
    <source>
        <dbReference type="ARBA" id="ARBA00022669"/>
    </source>
</evidence>
<dbReference type="PROSITE" id="PS51782">
    <property type="entry name" value="LYSM"/>
    <property type="match status" value="2"/>
</dbReference>
<evidence type="ECO:0000259" key="4">
    <source>
        <dbReference type="PROSITE" id="PS51782"/>
    </source>
</evidence>
<feature type="domain" description="LysM" evidence="4">
    <location>
        <begin position="80"/>
        <end position="132"/>
    </location>
</feature>
<dbReference type="Gene3D" id="3.10.350.10">
    <property type="entry name" value="LysM domain"/>
    <property type="match status" value="2"/>
</dbReference>